<dbReference type="SUPFAM" id="SSF52402">
    <property type="entry name" value="Adenine nucleotide alpha hydrolases-like"/>
    <property type="match status" value="1"/>
</dbReference>
<dbReference type="RefSeq" id="WP_135262137.1">
    <property type="nucleotide sequence ID" value="NZ_SMLM01000001.1"/>
</dbReference>
<organism evidence="3 4">
    <name type="scientific">Ramlibacter henchirensis</name>
    <dbReference type="NCBI Taxonomy" id="204072"/>
    <lineage>
        <taxon>Bacteria</taxon>
        <taxon>Pseudomonadati</taxon>
        <taxon>Pseudomonadota</taxon>
        <taxon>Betaproteobacteria</taxon>
        <taxon>Burkholderiales</taxon>
        <taxon>Comamonadaceae</taxon>
        <taxon>Ramlibacter</taxon>
    </lineage>
</organism>
<sequence length="140" mass="15080">MRILFAADGSKYTKKALAFLATHESLPGPDGEVVVLNVQPQMPPRVRSMVGAEAVAGYYEEESAKVLEPIRKFLERKGMNARCEWKSGEVSAQIVATATRVKAHMIVMGTHGYGAIGRAVMGSVAARVLADADIPVLLVR</sequence>
<dbReference type="CDD" id="cd00293">
    <property type="entry name" value="USP-like"/>
    <property type="match status" value="1"/>
</dbReference>
<name>A0A4Z0C483_9BURK</name>
<dbReference type="Proteomes" id="UP000298180">
    <property type="component" value="Unassembled WGS sequence"/>
</dbReference>
<dbReference type="PANTHER" id="PTHR31964:SF113">
    <property type="entry name" value="USPA DOMAIN-CONTAINING PROTEIN"/>
    <property type="match status" value="1"/>
</dbReference>
<dbReference type="InterPro" id="IPR014729">
    <property type="entry name" value="Rossmann-like_a/b/a_fold"/>
</dbReference>
<dbReference type="AlphaFoldDB" id="A0A4Z0C483"/>
<comment type="similarity">
    <text evidence="1">Belongs to the universal stress protein A family.</text>
</comment>
<dbReference type="Pfam" id="PF00582">
    <property type="entry name" value="Usp"/>
    <property type="match status" value="1"/>
</dbReference>
<dbReference type="OrthoDB" id="9792500at2"/>
<dbReference type="PANTHER" id="PTHR31964">
    <property type="entry name" value="ADENINE NUCLEOTIDE ALPHA HYDROLASES-LIKE SUPERFAMILY PROTEIN"/>
    <property type="match status" value="1"/>
</dbReference>
<evidence type="ECO:0000259" key="2">
    <source>
        <dbReference type="Pfam" id="PF00582"/>
    </source>
</evidence>
<dbReference type="InterPro" id="IPR006015">
    <property type="entry name" value="Universal_stress_UspA"/>
</dbReference>
<proteinExistence type="inferred from homology"/>
<accession>A0A4Z0C483</accession>
<dbReference type="EMBL" id="SMLM01000001">
    <property type="protein sequence ID" value="TFZ06051.1"/>
    <property type="molecule type" value="Genomic_DNA"/>
</dbReference>
<protein>
    <submittedName>
        <fullName evidence="3">Universal stress protein</fullName>
    </submittedName>
</protein>
<reference evidence="3 4" key="1">
    <citation type="submission" date="2019-03" db="EMBL/GenBank/DDBJ databases">
        <title>Ramlibacter henchirensis DSM 14656, whole genome shotgun sequence.</title>
        <authorList>
            <person name="Zhang X."/>
            <person name="Feng G."/>
            <person name="Zhu H."/>
        </authorList>
    </citation>
    <scope>NUCLEOTIDE SEQUENCE [LARGE SCALE GENOMIC DNA]</scope>
    <source>
        <strain evidence="3 4">DSM 14656</strain>
    </source>
</reference>
<comment type="caution">
    <text evidence="3">The sequence shown here is derived from an EMBL/GenBank/DDBJ whole genome shotgun (WGS) entry which is preliminary data.</text>
</comment>
<evidence type="ECO:0000313" key="3">
    <source>
        <dbReference type="EMBL" id="TFZ06051.1"/>
    </source>
</evidence>
<evidence type="ECO:0000256" key="1">
    <source>
        <dbReference type="ARBA" id="ARBA00008791"/>
    </source>
</evidence>
<dbReference type="InterPro" id="IPR006016">
    <property type="entry name" value="UspA"/>
</dbReference>
<evidence type="ECO:0000313" key="4">
    <source>
        <dbReference type="Proteomes" id="UP000298180"/>
    </source>
</evidence>
<dbReference type="Gene3D" id="3.40.50.620">
    <property type="entry name" value="HUPs"/>
    <property type="match status" value="1"/>
</dbReference>
<feature type="domain" description="UspA" evidence="2">
    <location>
        <begin position="2"/>
        <end position="140"/>
    </location>
</feature>
<dbReference type="PRINTS" id="PR01438">
    <property type="entry name" value="UNVRSLSTRESS"/>
</dbReference>
<keyword evidence="4" id="KW-1185">Reference proteome</keyword>
<gene>
    <name evidence="3" type="ORF">EZ313_05225</name>
</gene>